<accession>A0AAE8MSL7</accession>
<gene>
    <name evidence="2" type="ORF">DNG_01215</name>
</gene>
<organism evidence="2 3">
    <name type="scientific">Cephalotrichum gorgonifer</name>
    <dbReference type="NCBI Taxonomy" id="2041049"/>
    <lineage>
        <taxon>Eukaryota</taxon>
        <taxon>Fungi</taxon>
        <taxon>Dikarya</taxon>
        <taxon>Ascomycota</taxon>
        <taxon>Pezizomycotina</taxon>
        <taxon>Sordariomycetes</taxon>
        <taxon>Hypocreomycetidae</taxon>
        <taxon>Microascales</taxon>
        <taxon>Microascaceae</taxon>
        <taxon>Cephalotrichum</taxon>
    </lineage>
</organism>
<proteinExistence type="predicted"/>
<name>A0AAE8MSL7_9PEZI</name>
<reference evidence="2" key="1">
    <citation type="submission" date="2018-03" db="EMBL/GenBank/DDBJ databases">
        <authorList>
            <person name="Guldener U."/>
        </authorList>
    </citation>
    <scope>NUCLEOTIDE SEQUENCE</scope>
</reference>
<keyword evidence="3" id="KW-1185">Reference proteome</keyword>
<dbReference type="Proteomes" id="UP001187682">
    <property type="component" value="Unassembled WGS sequence"/>
</dbReference>
<feature type="compositionally biased region" description="Polar residues" evidence="1">
    <location>
        <begin position="1"/>
        <end position="11"/>
    </location>
</feature>
<evidence type="ECO:0000313" key="2">
    <source>
        <dbReference type="EMBL" id="SPN97702.1"/>
    </source>
</evidence>
<feature type="region of interest" description="Disordered" evidence="1">
    <location>
        <begin position="1"/>
        <end position="33"/>
    </location>
</feature>
<evidence type="ECO:0000313" key="3">
    <source>
        <dbReference type="Proteomes" id="UP001187682"/>
    </source>
</evidence>
<dbReference type="AlphaFoldDB" id="A0AAE8MSL7"/>
<dbReference type="EMBL" id="ONZQ02000001">
    <property type="protein sequence ID" value="SPN97702.1"/>
    <property type="molecule type" value="Genomic_DNA"/>
</dbReference>
<sequence>MSLLTRLQTTEAIKDNDTSDTQAPRSPGEEKLDPRTRMMKEIQAMLDEYSISGSADDNTLTTRDSPDNLSLKLKNDFVTWGGIQYATSVDNLVSASHALAQRVETMTVNEQRIVDEVTAAHEDFAYPLGASLVQQERSGVPTGEATTLDEAAASFRQRLVEADKELECLWGDWSRSLDKGARIPDEFARFVQGELESFRKTCDADLEKMEGLEQEFKEQLQGQLSDYLKCLIADL</sequence>
<comment type="caution">
    <text evidence="2">The sequence shown here is derived from an EMBL/GenBank/DDBJ whole genome shotgun (WGS) entry which is preliminary data.</text>
</comment>
<evidence type="ECO:0000256" key="1">
    <source>
        <dbReference type="SAM" id="MobiDB-lite"/>
    </source>
</evidence>
<protein>
    <submittedName>
        <fullName evidence="2">Uncharacterized protein</fullName>
    </submittedName>
</protein>